<keyword evidence="2" id="KW-1185">Reference proteome</keyword>
<protein>
    <submittedName>
        <fullName evidence="1">Uncharacterized protein</fullName>
    </submittedName>
</protein>
<gene>
    <name evidence="1" type="ORF">MarbSA_14560</name>
</gene>
<proteinExistence type="predicted"/>
<name>A0ACA8R509_METAZ</name>
<dbReference type="Proteomes" id="UP000825015">
    <property type="component" value="Chromosome"/>
</dbReference>
<dbReference type="EMBL" id="AP019779">
    <property type="protein sequence ID" value="BBL62416.1"/>
    <property type="molecule type" value="Genomic_DNA"/>
</dbReference>
<sequence>MNTHNQPCNKEKRINRLETDNIQNKTDIKNIKEDVDCLNNEDKNIKEIVQGLKEAVSTLTGNVNILKWIFGIGLPVLSALLIIIIGLLIKTL</sequence>
<organism evidence="1 2">
    <name type="scientific">Methanobrevibacter arboriphilus</name>
    <dbReference type="NCBI Taxonomy" id="39441"/>
    <lineage>
        <taxon>Archaea</taxon>
        <taxon>Methanobacteriati</taxon>
        <taxon>Methanobacteriota</taxon>
        <taxon>Methanomada group</taxon>
        <taxon>Methanobacteria</taxon>
        <taxon>Methanobacteriales</taxon>
        <taxon>Methanobacteriaceae</taxon>
        <taxon>Methanobrevibacter</taxon>
    </lineage>
</organism>
<reference evidence="1" key="1">
    <citation type="submission" date="2019-06" db="EMBL/GenBank/DDBJ databases">
        <title>Complete genome sequence of Methanobrevibacter arboriphilus strain SA.</title>
        <authorList>
            <person name="Asakawa S."/>
        </authorList>
    </citation>
    <scope>NUCLEOTIDE SEQUENCE</scope>
    <source>
        <strain evidence="1">SA</strain>
    </source>
</reference>
<evidence type="ECO:0000313" key="2">
    <source>
        <dbReference type="Proteomes" id="UP000825015"/>
    </source>
</evidence>
<evidence type="ECO:0000313" key="1">
    <source>
        <dbReference type="EMBL" id="BBL62416.1"/>
    </source>
</evidence>
<accession>A0ACA8R509</accession>